<dbReference type="InterPro" id="IPR024185">
    <property type="entry name" value="FTHF_cligase-like_sf"/>
</dbReference>
<keyword evidence="3" id="KW-1185">Reference proteome</keyword>
<dbReference type="InterPro" id="IPR003741">
    <property type="entry name" value="LUD_dom"/>
</dbReference>
<protein>
    <submittedName>
        <fullName evidence="2">Lactate utilization protein</fullName>
    </submittedName>
</protein>
<dbReference type="OrthoDB" id="9809147at2"/>
<dbReference type="PIRSF" id="PIRSF020269">
    <property type="entry name" value="DUF1121"/>
    <property type="match status" value="1"/>
</dbReference>
<dbReference type="PANTHER" id="PTHR36179:SF2">
    <property type="entry name" value="LUD DOMAIN-CONTAINING PROTEIN"/>
    <property type="match status" value="1"/>
</dbReference>
<dbReference type="Pfam" id="PF02589">
    <property type="entry name" value="LUD_dom"/>
    <property type="match status" value="1"/>
</dbReference>
<proteinExistence type="predicted"/>
<gene>
    <name evidence="2" type="ORF">DF185_06700</name>
</gene>
<dbReference type="Gene3D" id="3.40.50.10420">
    <property type="entry name" value="NagB/RpiA/CoA transferase-like"/>
    <property type="match status" value="1"/>
</dbReference>
<dbReference type="AlphaFoldDB" id="A0A2V4A189"/>
<evidence type="ECO:0000313" key="3">
    <source>
        <dbReference type="Proteomes" id="UP000248079"/>
    </source>
</evidence>
<evidence type="ECO:0000259" key="1">
    <source>
        <dbReference type="Pfam" id="PF02589"/>
    </source>
</evidence>
<comment type="caution">
    <text evidence="2">The sequence shown here is derived from an EMBL/GenBank/DDBJ whole genome shotgun (WGS) entry which is preliminary data.</text>
</comment>
<accession>A0A2V4A189</accession>
<dbReference type="Proteomes" id="UP000248079">
    <property type="component" value="Unassembled WGS sequence"/>
</dbReference>
<dbReference type="PANTHER" id="PTHR36179">
    <property type="entry name" value="LUD_DOM DOMAIN-CONTAINING PROTEIN"/>
    <property type="match status" value="1"/>
</dbReference>
<sequence length="209" mass="23783">MDLLEKTKEQLERNNFEVHISESLEAAYQIFVEEILPTLNAKSVSYGDSKTMHETKVLDYIKTCDSYEFIDTFNLQYTWREQILQRKKALTADLFLTGSNAITETGCLVNLDMIGNRIAALTFGPRHVVLFVGRNKIVKDLESAMKRVKGLAAIKNAQSHKSLNIPCQKTGKCMDCSSPHRICNSWTITEKSYPKSRIKIVLINEDLGY</sequence>
<dbReference type="SUPFAM" id="SSF100950">
    <property type="entry name" value="NagB/RpiA/CoA transferase-like"/>
    <property type="match status" value="1"/>
</dbReference>
<dbReference type="EMBL" id="QFLI01000002">
    <property type="protein sequence ID" value="PXY02331.1"/>
    <property type="molecule type" value="Genomic_DNA"/>
</dbReference>
<feature type="domain" description="LUD" evidence="1">
    <location>
        <begin position="4"/>
        <end position="203"/>
    </location>
</feature>
<dbReference type="RefSeq" id="WP_110359964.1">
    <property type="nucleotide sequence ID" value="NZ_QFLI01000002.1"/>
</dbReference>
<dbReference type="InterPro" id="IPR037171">
    <property type="entry name" value="NagB/RpiA_transferase-like"/>
</dbReference>
<reference evidence="2 3" key="1">
    <citation type="submission" date="2018-05" db="EMBL/GenBank/DDBJ databases">
        <title>Marinifilum breve JC075T sp. nov., a marine bacterium isolated from Yongle Blue Hole in the South China Sea.</title>
        <authorList>
            <person name="Fu T."/>
        </authorList>
    </citation>
    <scope>NUCLEOTIDE SEQUENCE [LARGE SCALE GENOMIC DNA]</scope>
    <source>
        <strain evidence="2 3">JC075</strain>
    </source>
</reference>
<dbReference type="InterPro" id="IPR009501">
    <property type="entry name" value="UCP020269"/>
</dbReference>
<evidence type="ECO:0000313" key="2">
    <source>
        <dbReference type="EMBL" id="PXY02331.1"/>
    </source>
</evidence>
<name>A0A2V4A189_9BACT</name>
<organism evidence="2 3">
    <name type="scientific">Marinifilum breve</name>
    <dbReference type="NCBI Taxonomy" id="2184082"/>
    <lineage>
        <taxon>Bacteria</taxon>
        <taxon>Pseudomonadati</taxon>
        <taxon>Bacteroidota</taxon>
        <taxon>Bacteroidia</taxon>
        <taxon>Marinilabiliales</taxon>
        <taxon>Marinifilaceae</taxon>
    </lineage>
</organism>